<protein>
    <recommendedName>
        <fullName evidence="4">Inositol polyphosphate-related phosphatase domain-containing protein</fullName>
    </recommendedName>
</protein>
<keyword evidence="6" id="KW-1185">Reference proteome</keyword>
<sequence length="285" mass="31961">MSNPSHNKTQSEDTTKATKPDNSLQVDKKKKFLLQSIFSKKGRNGRESDEMYAGRDAAIDFDDGRHQARNCLFDASPMIRKSFSDRHPNSRIESLNLCSYDEMQHEFAEKKEYRMFVGTWNVGGRTPHIGLNLEDFLQVEGETDIYVLGFQEIVPLNAGNVLVSEDNEPATKWLALISQVLNKPSQQSTSLDDPSPSKQSNYVKEKATSATPFQKNSLKAISKVCRANSALAKTCNCSLEPSGVHQRARELREFVQRVESSSFDEDSPIQSCGDKKTKDATMNIV</sequence>
<evidence type="ECO:0000313" key="5">
    <source>
        <dbReference type="EMBL" id="KAG0480375.1"/>
    </source>
</evidence>
<proteinExistence type="inferred from homology"/>
<dbReference type="Gene3D" id="3.60.10.10">
    <property type="entry name" value="Endonuclease/exonuclease/phosphatase"/>
    <property type="match status" value="1"/>
</dbReference>
<dbReference type="GO" id="GO:0046856">
    <property type="term" value="P:phosphatidylinositol dephosphorylation"/>
    <property type="evidence" value="ECO:0007669"/>
    <property type="project" value="InterPro"/>
</dbReference>
<evidence type="ECO:0000259" key="4">
    <source>
        <dbReference type="Pfam" id="PF22669"/>
    </source>
</evidence>
<evidence type="ECO:0000313" key="6">
    <source>
        <dbReference type="Proteomes" id="UP000636800"/>
    </source>
</evidence>
<accession>A0A835R2F8</accession>
<feature type="region of interest" description="Disordered" evidence="3">
    <location>
        <begin position="185"/>
        <end position="208"/>
    </location>
</feature>
<feature type="region of interest" description="Disordered" evidence="3">
    <location>
        <begin position="262"/>
        <end position="285"/>
    </location>
</feature>
<dbReference type="EMBL" id="JADCNL010000005">
    <property type="protein sequence ID" value="KAG0480375.1"/>
    <property type="molecule type" value="Genomic_DNA"/>
</dbReference>
<gene>
    <name evidence="5" type="ORF">HPP92_011233</name>
</gene>
<dbReference type="PANTHER" id="PTHR45666:SF3">
    <property type="entry name" value="TYPE I INOSITOL POLYPHOSPHATE 5-PHOSPHATASE 5"/>
    <property type="match status" value="1"/>
</dbReference>
<comment type="caution">
    <text evidence="5">The sequence shown here is derived from an EMBL/GenBank/DDBJ whole genome shotgun (WGS) entry which is preliminary data.</text>
</comment>
<dbReference type="GO" id="GO:0004445">
    <property type="term" value="F:inositol-polyphosphate 5-phosphatase activity"/>
    <property type="evidence" value="ECO:0007669"/>
    <property type="project" value="InterPro"/>
</dbReference>
<dbReference type="InterPro" id="IPR000300">
    <property type="entry name" value="IPPc"/>
</dbReference>
<comment type="similarity">
    <text evidence="1">Belongs to the inositol polyphosphate 5-phosphatase family.</text>
</comment>
<evidence type="ECO:0000256" key="1">
    <source>
        <dbReference type="ARBA" id="ARBA00010768"/>
    </source>
</evidence>
<dbReference type="GO" id="GO:0034485">
    <property type="term" value="F:phosphatidylinositol-3,4,5-trisphosphate 5-phosphatase activity"/>
    <property type="evidence" value="ECO:0007669"/>
    <property type="project" value="TreeGrafter"/>
</dbReference>
<dbReference type="PANTHER" id="PTHR45666">
    <property type="entry name" value="TYPE IV INOSITOL POLYPHOSPHATE 5-PHOSPHATASE 9"/>
    <property type="match status" value="1"/>
</dbReference>
<dbReference type="SUPFAM" id="SSF56219">
    <property type="entry name" value="DNase I-like"/>
    <property type="match status" value="1"/>
</dbReference>
<evidence type="ECO:0000256" key="2">
    <source>
        <dbReference type="ARBA" id="ARBA00022801"/>
    </source>
</evidence>
<feature type="region of interest" description="Disordered" evidence="3">
    <location>
        <begin position="1"/>
        <end position="28"/>
    </location>
</feature>
<dbReference type="AlphaFoldDB" id="A0A835R2F8"/>
<dbReference type="Proteomes" id="UP000636800">
    <property type="component" value="Chromosome 5"/>
</dbReference>
<feature type="domain" description="Inositol polyphosphate-related phosphatase" evidence="4">
    <location>
        <begin position="118"/>
        <end position="187"/>
    </location>
</feature>
<dbReference type="InterPro" id="IPR036691">
    <property type="entry name" value="Endo/exonu/phosph_ase_sf"/>
</dbReference>
<feature type="compositionally biased region" description="Basic and acidic residues" evidence="3">
    <location>
        <begin position="9"/>
        <end position="19"/>
    </location>
</feature>
<dbReference type="InterPro" id="IPR045849">
    <property type="entry name" value="IP5P_plant"/>
</dbReference>
<dbReference type="Pfam" id="PF22669">
    <property type="entry name" value="Exo_endo_phos2"/>
    <property type="match status" value="1"/>
</dbReference>
<dbReference type="FunFam" id="3.60.10.10:FF:000028">
    <property type="entry name" value="Type IV inositol polyphosphate 5-phosphatase 7"/>
    <property type="match status" value="1"/>
</dbReference>
<name>A0A835R2F8_VANPL</name>
<dbReference type="OrthoDB" id="779927at2759"/>
<keyword evidence="2" id="KW-0378">Hydrolase</keyword>
<organism evidence="5 6">
    <name type="scientific">Vanilla planifolia</name>
    <name type="common">Vanilla</name>
    <dbReference type="NCBI Taxonomy" id="51239"/>
    <lineage>
        <taxon>Eukaryota</taxon>
        <taxon>Viridiplantae</taxon>
        <taxon>Streptophyta</taxon>
        <taxon>Embryophyta</taxon>
        <taxon>Tracheophyta</taxon>
        <taxon>Spermatophyta</taxon>
        <taxon>Magnoliopsida</taxon>
        <taxon>Liliopsida</taxon>
        <taxon>Asparagales</taxon>
        <taxon>Orchidaceae</taxon>
        <taxon>Vanilloideae</taxon>
        <taxon>Vanilleae</taxon>
        <taxon>Vanilla</taxon>
    </lineage>
</organism>
<reference evidence="5 6" key="1">
    <citation type="journal article" date="2020" name="Nat. Food">
        <title>A phased Vanilla planifolia genome enables genetic improvement of flavour and production.</title>
        <authorList>
            <person name="Hasing T."/>
            <person name="Tang H."/>
            <person name="Brym M."/>
            <person name="Khazi F."/>
            <person name="Huang T."/>
            <person name="Chambers A.H."/>
        </authorList>
    </citation>
    <scope>NUCLEOTIDE SEQUENCE [LARGE SCALE GENOMIC DNA]</scope>
    <source>
        <tissue evidence="5">Leaf</tissue>
    </source>
</reference>
<dbReference type="GO" id="GO:0004439">
    <property type="term" value="F:phosphatidylinositol-4,5-bisphosphate 5-phosphatase activity"/>
    <property type="evidence" value="ECO:0007669"/>
    <property type="project" value="TreeGrafter"/>
</dbReference>
<evidence type="ECO:0000256" key="3">
    <source>
        <dbReference type="SAM" id="MobiDB-lite"/>
    </source>
</evidence>